<gene>
    <name evidence="2" type="ORF">Raf01_52130</name>
</gene>
<evidence type="ECO:0000313" key="3">
    <source>
        <dbReference type="Proteomes" id="UP000642748"/>
    </source>
</evidence>
<dbReference type="AlphaFoldDB" id="A0A8J3QV41"/>
<name>A0A8J3QV41_9ACTN</name>
<comment type="caution">
    <text evidence="2">The sequence shown here is derived from an EMBL/GenBank/DDBJ whole genome shotgun (WGS) entry which is preliminary data.</text>
</comment>
<dbReference type="RefSeq" id="WP_203920593.1">
    <property type="nucleotide sequence ID" value="NZ_BONZ01000049.1"/>
</dbReference>
<reference evidence="2" key="1">
    <citation type="submission" date="2021-01" db="EMBL/GenBank/DDBJ databases">
        <title>Whole genome shotgun sequence of Rugosimonospora africana NBRC 104875.</title>
        <authorList>
            <person name="Komaki H."/>
            <person name="Tamura T."/>
        </authorList>
    </citation>
    <scope>NUCLEOTIDE SEQUENCE</scope>
    <source>
        <strain evidence="2">NBRC 104875</strain>
    </source>
</reference>
<organism evidence="2 3">
    <name type="scientific">Rugosimonospora africana</name>
    <dbReference type="NCBI Taxonomy" id="556532"/>
    <lineage>
        <taxon>Bacteria</taxon>
        <taxon>Bacillati</taxon>
        <taxon>Actinomycetota</taxon>
        <taxon>Actinomycetes</taxon>
        <taxon>Micromonosporales</taxon>
        <taxon>Micromonosporaceae</taxon>
        <taxon>Rugosimonospora</taxon>
    </lineage>
</organism>
<dbReference type="Proteomes" id="UP000642748">
    <property type="component" value="Unassembled WGS sequence"/>
</dbReference>
<proteinExistence type="predicted"/>
<evidence type="ECO:0000313" key="2">
    <source>
        <dbReference type="EMBL" id="GIH17041.1"/>
    </source>
</evidence>
<feature type="compositionally biased region" description="Basic and acidic residues" evidence="1">
    <location>
        <begin position="106"/>
        <end position="118"/>
    </location>
</feature>
<protein>
    <submittedName>
        <fullName evidence="2">Uncharacterized protein</fullName>
    </submittedName>
</protein>
<dbReference type="EMBL" id="BONZ01000049">
    <property type="protein sequence ID" value="GIH17041.1"/>
    <property type="molecule type" value="Genomic_DNA"/>
</dbReference>
<feature type="region of interest" description="Disordered" evidence="1">
    <location>
        <begin position="106"/>
        <end position="129"/>
    </location>
</feature>
<sequence>MTSPVGYELVTALREFVERIEAVAPVPDGPAVASVSVSIDGGEASLSLSGSVAVSLIMALREYHDPRDNGRCEHCGGRRLDSNLMCADCQRPNGVFGQLIMERAARHAAPDPDTDLVKDLTAAPERPAG</sequence>
<keyword evidence="3" id="KW-1185">Reference proteome</keyword>
<accession>A0A8J3QV41</accession>
<evidence type="ECO:0000256" key="1">
    <source>
        <dbReference type="SAM" id="MobiDB-lite"/>
    </source>
</evidence>